<reference evidence="2 3" key="1">
    <citation type="submission" date="2024-02" db="EMBL/GenBank/DDBJ databases">
        <authorList>
            <person name="Chen Y."/>
            <person name="Shah S."/>
            <person name="Dougan E. K."/>
            <person name="Thang M."/>
            <person name="Chan C."/>
        </authorList>
    </citation>
    <scope>NUCLEOTIDE SEQUENCE [LARGE SCALE GENOMIC DNA]</scope>
</reference>
<keyword evidence="1" id="KW-1133">Transmembrane helix</keyword>
<name>A0ABP0MDN6_9DINO</name>
<organism evidence="2 3">
    <name type="scientific">Durusdinium trenchii</name>
    <dbReference type="NCBI Taxonomy" id="1381693"/>
    <lineage>
        <taxon>Eukaryota</taxon>
        <taxon>Sar</taxon>
        <taxon>Alveolata</taxon>
        <taxon>Dinophyceae</taxon>
        <taxon>Suessiales</taxon>
        <taxon>Symbiodiniaceae</taxon>
        <taxon>Durusdinium</taxon>
    </lineage>
</organism>
<sequence length="70" mass="7755">DVKLRTQDLDRPLAMAMGGSGGQYYDLLGVWALLWLVLTFVAWLGVTIHDLALIGQTQKDCPGVFKLTYT</sequence>
<comment type="caution">
    <text evidence="2">The sequence shown here is derived from an EMBL/GenBank/DDBJ whole genome shotgun (WGS) entry which is preliminary data.</text>
</comment>
<evidence type="ECO:0000313" key="2">
    <source>
        <dbReference type="EMBL" id="CAK9049603.1"/>
    </source>
</evidence>
<dbReference type="EMBL" id="CAXAMM010021236">
    <property type="protein sequence ID" value="CAK9049603.1"/>
    <property type="molecule type" value="Genomic_DNA"/>
</dbReference>
<gene>
    <name evidence="2" type="ORF">SCF082_LOCUS27479</name>
</gene>
<dbReference type="Proteomes" id="UP001642464">
    <property type="component" value="Unassembled WGS sequence"/>
</dbReference>
<keyword evidence="3" id="KW-1185">Reference proteome</keyword>
<evidence type="ECO:0000256" key="1">
    <source>
        <dbReference type="SAM" id="Phobius"/>
    </source>
</evidence>
<feature type="transmembrane region" description="Helical" evidence="1">
    <location>
        <begin position="27"/>
        <end position="46"/>
    </location>
</feature>
<proteinExistence type="predicted"/>
<evidence type="ECO:0000313" key="3">
    <source>
        <dbReference type="Proteomes" id="UP001642464"/>
    </source>
</evidence>
<keyword evidence="1" id="KW-0812">Transmembrane</keyword>
<accession>A0ABP0MDN6</accession>
<feature type="non-terminal residue" evidence="2">
    <location>
        <position position="1"/>
    </location>
</feature>
<keyword evidence="1" id="KW-0472">Membrane</keyword>
<protein>
    <submittedName>
        <fullName evidence="2">Uncharacterized protein</fullName>
    </submittedName>
</protein>